<feature type="signal peptide" evidence="1">
    <location>
        <begin position="1"/>
        <end position="21"/>
    </location>
</feature>
<dbReference type="Proteomes" id="UP001238163">
    <property type="component" value="Unassembled WGS sequence"/>
</dbReference>
<evidence type="ECO:0008006" key="4">
    <source>
        <dbReference type="Google" id="ProtNLM"/>
    </source>
</evidence>
<feature type="chain" id="PRO_5042191421" description="Glycoside hydrolase family 42 N-terminal domain-containing protein" evidence="1">
    <location>
        <begin position="22"/>
        <end position="951"/>
    </location>
</feature>
<dbReference type="EMBL" id="JAUSVL010000001">
    <property type="protein sequence ID" value="MDQ0289800.1"/>
    <property type="molecule type" value="Genomic_DNA"/>
</dbReference>
<proteinExistence type="predicted"/>
<dbReference type="SUPFAM" id="SSF51445">
    <property type="entry name" value="(Trans)glycosidases"/>
    <property type="match status" value="1"/>
</dbReference>
<evidence type="ECO:0000256" key="1">
    <source>
        <dbReference type="SAM" id="SignalP"/>
    </source>
</evidence>
<dbReference type="Gene3D" id="3.20.20.80">
    <property type="entry name" value="Glycosidases"/>
    <property type="match status" value="1"/>
</dbReference>
<keyword evidence="3" id="KW-1185">Reference proteome</keyword>
<comment type="caution">
    <text evidence="2">The sequence shown here is derived from an EMBL/GenBank/DDBJ whole genome shotgun (WGS) entry which is preliminary data.</text>
</comment>
<dbReference type="AlphaFoldDB" id="A0AAE3VG76"/>
<accession>A0AAE3VG76</accession>
<protein>
    <recommendedName>
        <fullName evidence="4">Glycoside hydrolase family 42 N-terminal domain-containing protein</fullName>
    </recommendedName>
</protein>
<gene>
    <name evidence="2" type="ORF">J3R75_001907</name>
</gene>
<dbReference type="RefSeq" id="WP_307261252.1">
    <property type="nucleotide sequence ID" value="NZ_JAUSVL010000001.1"/>
</dbReference>
<evidence type="ECO:0000313" key="3">
    <source>
        <dbReference type="Proteomes" id="UP001238163"/>
    </source>
</evidence>
<name>A0AAE3VG76_9BACT</name>
<keyword evidence="1" id="KW-0732">Signal</keyword>
<reference evidence="2" key="1">
    <citation type="submission" date="2023-07" db="EMBL/GenBank/DDBJ databases">
        <title>Genomic Encyclopedia of Type Strains, Phase IV (KMG-IV): sequencing the most valuable type-strain genomes for metagenomic binning, comparative biology and taxonomic classification.</title>
        <authorList>
            <person name="Goeker M."/>
        </authorList>
    </citation>
    <scope>NUCLEOTIDE SEQUENCE</scope>
    <source>
        <strain evidence="2">DSM 24202</strain>
    </source>
</reference>
<evidence type="ECO:0000313" key="2">
    <source>
        <dbReference type="EMBL" id="MDQ0289800.1"/>
    </source>
</evidence>
<organism evidence="2 3">
    <name type="scientific">Oligosphaera ethanolica</name>
    <dbReference type="NCBI Taxonomy" id="760260"/>
    <lineage>
        <taxon>Bacteria</taxon>
        <taxon>Pseudomonadati</taxon>
        <taxon>Lentisphaerota</taxon>
        <taxon>Oligosphaeria</taxon>
        <taxon>Oligosphaerales</taxon>
        <taxon>Oligosphaeraceae</taxon>
        <taxon>Oligosphaera</taxon>
    </lineage>
</organism>
<sequence>MMLRKYLTIALCCCALGLVHADWNVSMDIDGKCQISKDGQPIASVGAGYFLLGWQVRGFAAPNFNTPPEGLIEAIGGKEGDPAKVAMRLKYDVVDDNSIQFHYTFTPDNDLQANTLYASLSVEAAISAGRPYFANHKEAGVIPAELGEQIHIFTQSAEHLAIDTTAGLFSVTLPSSRHVLLQDSRKWGSSFSIRIGAMSEEGETWKANTPYVVAFTLTMPEKLVFERDVPFTLTANDDWIPLDTKLDIEAGSALDLSGVLKHDAPAGKHGYLRAVGPNFEFENMPGVPQRFYGVNFCFSAHNITPAESEILADRLSRLGYNAVRYHHYERNITITALPGDSTQLHPERMAQFDAMFAAMKKRGLYATTDTFVSRNIYNSEVWPGMEGMLATQMYKRLCLINDNAFENLKKFTRNLLNHVNPHTGLSYAKDPSLTFICLINEGLIDTHMIYQPMEEHIQAEWLRAWNDWLKAKYPNKQARDAAWGRETTDELCPMPKPSAGTPGELRDLDQFFADKQISFYNRMKDFMRNELGCKALLSDMNNSGKTTWAQIARNEYDYVDDHFYVDHPQFIKKSWSLPSRCSNTSVVKRGVMGGSACGYVRQLDKPLTITEWNYSGPGRYRGVGGILTGCMAALQNWSGLWRFAYSHGNSMFTVRSAGYFDLVSDPLNQAADRASLCLYLRGDLAPAERTVAITMDKKHLADERNTPRAGVVPSWQNFNAIAQVGVFVGDSGATVPADVSLALSDRAPKAAIHLADEARSPEAGLALDALFREKGWLPVSNRTNLGENITESVNAQFMINAPADVMVLNTPRTAGGFAPAGQVITTDAATITILDTEATVWVSSLSDEPIVSSKRLLLSHLTDLQNEGARFMEKARKTTLAWGKPPHLVRNGRAKVALKLSQPEKATVWQIDLSGKRLAKLPTTIVDGALTVDLAVKGDFGAQLLYEITVE</sequence>
<dbReference type="InterPro" id="IPR017853">
    <property type="entry name" value="GH"/>
</dbReference>